<dbReference type="FunFam" id="3.30.50.10:FF:000092">
    <property type="entry name" value="Steroid hormone receptor ERR1"/>
    <property type="match status" value="1"/>
</dbReference>
<dbReference type="Gene3D" id="1.10.565.10">
    <property type="entry name" value="Retinoid X Receptor"/>
    <property type="match status" value="1"/>
</dbReference>
<feature type="domain" description="Nuclear receptor" evidence="13">
    <location>
        <begin position="169"/>
        <end position="279"/>
    </location>
</feature>
<evidence type="ECO:0000313" key="16">
    <source>
        <dbReference type="Proteomes" id="UP000700334"/>
    </source>
</evidence>
<feature type="region of interest" description="Disordered" evidence="12">
    <location>
        <begin position="1"/>
        <end position="96"/>
    </location>
</feature>
<evidence type="ECO:0000256" key="7">
    <source>
        <dbReference type="ARBA" id="ARBA00023015"/>
    </source>
</evidence>
<evidence type="ECO:0000313" key="15">
    <source>
        <dbReference type="EMBL" id="KAG8522668.1"/>
    </source>
</evidence>
<evidence type="ECO:0000256" key="5">
    <source>
        <dbReference type="ARBA" id="ARBA00022833"/>
    </source>
</evidence>
<keyword evidence="16" id="KW-1185">Reference proteome</keyword>
<dbReference type="InterPro" id="IPR001723">
    <property type="entry name" value="Nuclear_hrmn_rcpt"/>
</dbReference>
<feature type="region of interest" description="Disordered" evidence="12">
    <location>
        <begin position="108"/>
        <end position="160"/>
    </location>
</feature>
<dbReference type="GO" id="GO:0008270">
    <property type="term" value="F:zinc ion binding"/>
    <property type="evidence" value="ECO:0007669"/>
    <property type="project" value="UniProtKB-KW"/>
</dbReference>
<keyword evidence="6" id="KW-0007">Acetylation</keyword>
<organism evidence="15 16">
    <name type="scientific">Galemys pyrenaicus</name>
    <name type="common">Iberian desman</name>
    <name type="synonym">Pyrenean desman</name>
    <dbReference type="NCBI Taxonomy" id="202257"/>
    <lineage>
        <taxon>Eukaryota</taxon>
        <taxon>Metazoa</taxon>
        <taxon>Chordata</taxon>
        <taxon>Craniata</taxon>
        <taxon>Vertebrata</taxon>
        <taxon>Euteleostomi</taxon>
        <taxon>Mammalia</taxon>
        <taxon>Eutheria</taxon>
        <taxon>Laurasiatheria</taxon>
        <taxon>Eulipotyphla</taxon>
        <taxon>Talpidae</taxon>
        <taxon>Galemys</taxon>
    </lineage>
</organism>
<dbReference type="OrthoDB" id="5799427at2759"/>
<evidence type="ECO:0000256" key="9">
    <source>
        <dbReference type="ARBA" id="ARBA00023163"/>
    </source>
</evidence>
<sequence length="600" mass="63709">GAGPRPLLCMRTAGPAPAVSWRKRSRKRPRCPFVSYKPPAAPPSEGTRRGAAARPEEAAEEGPPAAPGSPRRSGPIGPHACPPALPEPQVTSAMSSQVVGIEPLYIKAEPASPDSPKGSSETEPEPPVALAPGPAPTRCLPGHKEEEDGEGAGPGEQGGGKLVLSSLPKRLCLVCGDVASGYHYGVASCEACKAFFKRTIQGEPPLCSGALCPLAWPCNAQLVGGCRPPDCQGTTWGSIEYSCPASNECEITKRRRKACQACRFTKCLRVGMLKEGERRPGLGEGVGVGAGARVGEPGEFWQTGLVGGLRRASLPSTRHSLVPIQGVRLDRVRGGRQKYKRRPEVDPLPFPGPFPAGPLAVAGGPRKTAPVNALVSHLLVVEPEKLYAMPDPAGPDGHLPAVATLCDLFDREIVVTISWAKSIPGFSSLSLSDQMSVLQSVWMEVLVLGVAQRSLPLQDELAFAEDLVLDEEGARAAGLGELGAALLQLVRRLQALRLEREEYVLLKALALANSDSVHIEDAEAVEQLREALHEALLEYEAGRAGPGGGAERRRAGRLLLTLPLLRQTAGKVLAHFYGVKLEGKVPMHKLFLEMLEAMMD</sequence>
<evidence type="ECO:0000259" key="13">
    <source>
        <dbReference type="PROSITE" id="PS51030"/>
    </source>
</evidence>
<keyword evidence="8" id="KW-0238">DNA-binding</keyword>
<keyword evidence="5" id="KW-0862">Zinc</keyword>
<feature type="non-terminal residue" evidence="15">
    <location>
        <position position="600"/>
    </location>
</feature>
<dbReference type="GO" id="GO:0043565">
    <property type="term" value="F:sequence-specific DNA binding"/>
    <property type="evidence" value="ECO:0007669"/>
    <property type="project" value="InterPro"/>
</dbReference>
<dbReference type="InterPro" id="IPR000536">
    <property type="entry name" value="Nucl_hrmn_rcpt_lig-bd"/>
</dbReference>
<protein>
    <submittedName>
        <fullName evidence="15">Steroid hormone receptor ERR1</fullName>
    </submittedName>
</protein>
<dbReference type="SMART" id="SM00399">
    <property type="entry name" value="ZnF_C4"/>
    <property type="match status" value="1"/>
</dbReference>
<comment type="similarity">
    <text evidence="2">Belongs to the nuclear hormone receptor family. NR3 subfamily.</text>
</comment>
<proteinExistence type="inferred from homology"/>
<dbReference type="GO" id="GO:0003707">
    <property type="term" value="F:nuclear steroid receptor activity"/>
    <property type="evidence" value="ECO:0007669"/>
    <property type="project" value="InterPro"/>
</dbReference>
<feature type="domain" description="NR LBD" evidence="14">
    <location>
        <begin position="370"/>
        <end position="598"/>
    </location>
</feature>
<dbReference type="PIRSF" id="PIRSF500939">
    <property type="entry name" value="ERR1-2-3"/>
    <property type="match status" value="1"/>
</dbReference>
<evidence type="ECO:0000256" key="1">
    <source>
        <dbReference type="ARBA" id="ARBA00004123"/>
    </source>
</evidence>
<feature type="compositionally biased region" description="Low complexity" evidence="12">
    <location>
        <begin position="68"/>
        <end position="78"/>
    </location>
</feature>
<dbReference type="InterPro" id="IPR050200">
    <property type="entry name" value="Nuclear_hormone_rcpt_NR3"/>
</dbReference>
<dbReference type="InterPro" id="IPR024178">
    <property type="entry name" value="Est_rcpt/est-rel_rcp"/>
</dbReference>
<keyword evidence="11" id="KW-0539">Nucleus</keyword>
<feature type="compositionally biased region" description="Gly residues" evidence="12">
    <location>
        <begin position="151"/>
        <end position="160"/>
    </location>
</feature>
<keyword evidence="3" id="KW-0479">Metal-binding</keyword>
<dbReference type="CDD" id="cd06946">
    <property type="entry name" value="NR_LBD_ERR"/>
    <property type="match status" value="1"/>
</dbReference>
<dbReference type="InterPro" id="IPR027289">
    <property type="entry name" value="Oest-rel_rcp"/>
</dbReference>
<dbReference type="InterPro" id="IPR001628">
    <property type="entry name" value="Znf_hrmn_rcpt"/>
</dbReference>
<dbReference type="PANTHER" id="PTHR48092">
    <property type="entry name" value="KNIRPS-RELATED PROTEIN-RELATED"/>
    <property type="match status" value="1"/>
</dbReference>
<evidence type="ECO:0000256" key="10">
    <source>
        <dbReference type="ARBA" id="ARBA00023170"/>
    </source>
</evidence>
<dbReference type="PROSITE" id="PS00031">
    <property type="entry name" value="NUCLEAR_REC_DBD_1"/>
    <property type="match status" value="1"/>
</dbReference>
<dbReference type="Gene3D" id="3.30.50.10">
    <property type="entry name" value="Erythroid Transcription Factor GATA-1, subunit A"/>
    <property type="match status" value="1"/>
</dbReference>
<evidence type="ECO:0000256" key="12">
    <source>
        <dbReference type="SAM" id="MobiDB-lite"/>
    </source>
</evidence>
<keyword evidence="4" id="KW-0863">Zinc-finger</keyword>
<comment type="caution">
    <text evidence="15">The sequence shown here is derived from an EMBL/GenBank/DDBJ whole genome shotgun (WGS) entry which is preliminary data.</text>
</comment>
<dbReference type="PIRSF" id="PIRSF002527">
    <property type="entry name" value="ER-like_NR"/>
    <property type="match status" value="1"/>
</dbReference>
<dbReference type="SUPFAM" id="SSF57716">
    <property type="entry name" value="Glucocorticoid receptor-like (DNA-binding domain)"/>
    <property type="match status" value="2"/>
</dbReference>
<dbReference type="FunFam" id="1.10.565.10:FF:000023">
    <property type="entry name" value="Steroid hormone receptor ERR1"/>
    <property type="match status" value="1"/>
</dbReference>
<dbReference type="EMBL" id="JAGFMF010011432">
    <property type="protein sequence ID" value="KAG8522668.1"/>
    <property type="molecule type" value="Genomic_DNA"/>
</dbReference>
<dbReference type="Pfam" id="PF00105">
    <property type="entry name" value="zf-C4"/>
    <property type="match status" value="2"/>
</dbReference>
<accession>A0A8J6DYJ8</accession>
<dbReference type="Proteomes" id="UP000700334">
    <property type="component" value="Unassembled WGS sequence"/>
</dbReference>
<evidence type="ECO:0000259" key="14">
    <source>
        <dbReference type="PROSITE" id="PS51843"/>
    </source>
</evidence>
<comment type="subcellular location">
    <subcellularLocation>
        <location evidence="1">Nucleus</location>
    </subcellularLocation>
</comment>
<dbReference type="Pfam" id="PF00104">
    <property type="entry name" value="Hormone_recep"/>
    <property type="match status" value="1"/>
</dbReference>
<feature type="compositionally biased region" description="Basic residues" evidence="12">
    <location>
        <begin position="21"/>
        <end position="30"/>
    </location>
</feature>
<dbReference type="SUPFAM" id="SSF48508">
    <property type="entry name" value="Nuclear receptor ligand-binding domain"/>
    <property type="match status" value="1"/>
</dbReference>
<gene>
    <name evidence="15" type="ORF">J0S82_014665</name>
</gene>
<keyword evidence="7" id="KW-0805">Transcription regulation</keyword>
<dbReference type="AlphaFoldDB" id="A0A8J6DYJ8"/>
<dbReference type="GO" id="GO:0005496">
    <property type="term" value="F:steroid binding"/>
    <property type="evidence" value="ECO:0007669"/>
    <property type="project" value="InterPro"/>
</dbReference>
<evidence type="ECO:0000256" key="8">
    <source>
        <dbReference type="ARBA" id="ARBA00023125"/>
    </source>
</evidence>
<keyword evidence="10 15" id="KW-0675">Receptor</keyword>
<dbReference type="PRINTS" id="PR00398">
    <property type="entry name" value="STRDHORMONER"/>
</dbReference>
<dbReference type="PROSITE" id="PS51030">
    <property type="entry name" value="NUCLEAR_REC_DBD_2"/>
    <property type="match status" value="1"/>
</dbReference>
<evidence type="ECO:0000256" key="11">
    <source>
        <dbReference type="ARBA" id="ARBA00023242"/>
    </source>
</evidence>
<dbReference type="SMART" id="SM00430">
    <property type="entry name" value="HOLI"/>
    <property type="match status" value="1"/>
</dbReference>
<evidence type="ECO:0000256" key="3">
    <source>
        <dbReference type="ARBA" id="ARBA00022723"/>
    </source>
</evidence>
<evidence type="ECO:0000256" key="6">
    <source>
        <dbReference type="ARBA" id="ARBA00022990"/>
    </source>
</evidence>
<dbReference type="InterPro" id="IPR035500">
    <property type="entry name" value="NHR-like_dom_sf"/>
</dbReference>
<dbReference type="PROSITE" id="PS51843">
    <property type="entry name" value="NR_LBD"/>
    <property type="match status" value="1"/>
</dbReference>
<keyword evidence="9" id="KW-0804">Transcription</keyword>
<dbReference type="GO" id="GO:0005634">
    <property type="term" value="C:nucleus"/>
    <property type="evidence" value="ECO:0007669"/>
    <property type="project" value="UniProtKB-SubCell"/>
</dbReference>
<reference evidence="15" key="1">
    <citation type="journal article" date="2021" name="Evol. Appl.">
        <title>The genome of the Pyrenean desman and the effects of bottlenecks and inbreeding on the genomic landscape of an endangered species.</title>
        <authorList>
            <person name="Escoda L."/>
            <person name="Castresana J."/>
        </authorList>
    </citation>
    <scope>NUCLEOTIDE SEQUENCE</scope>
    <source>
        <strain evidence="15">IBE-C5619</strain>
    </source>
</reference>
<dbReference type="PRINTS" id="PR00047">
    <property type="entry name" value="STROIDFINGER"/>
</dbReference>
<feature type="compositionally biased region" description="Pro residues" evidence="12">
    <location>
        <begin position="125"/>
        <end position="135"/>
    </location>
</feature>
<evidence type="ECO:0000256" key="4">
    <source>
        <dbReference type="ARBA" id="ARBA00022771"/>
    </source>
</evidence>
<evidence type="ECO:0000256" key="2">
    <source>
        <dbReference type="ARBA" id="ARBA00005413"/>
    </source>
</evidence>
<name>A0A8J6DYJ8_GALPY</name>
<dbReference type="InterPro" id="IPR013088">
    <property type="entry name" value="Znf_NHR/GATA"/>
</dbReference>